<dbReference type="EMBL" id="JAMKFB020000012">
    <property type="protein sequence ID" value="KAL0179592.1"/>
    <property type="molecule type" value="Genomic_DNA"/>
</dbReference>
<evidence type="ECO:0000313" key="3">
    <source>
        <dbReference type="Proteomes" id="UP001529510"/>
    </source>
</evidence>
<accession>A0ABD0Q0T8</accession>
<name>A0ABD0Q0T8_CIRMR</name>
<dbReference type="AlphaFoldDB" id="A0ABD0Q0T8"/>
<gene>
    <name evidence="2" type="ORF">M9458_025034</name>
</gene>
<feature type="region of interest" description="Disordered" evidence="1">
    <location>
        <begin position="45"/>
        <end position="141"/>
    </location>
</feature>
<reference evidence="2 3" key="1">
    <citation type="submission" date="2024-05" db="EMBL/GenBank/DDBJ databases">
        <title>Genome sequencing and assembly of Indian major carp, Cirrhinus mrigala (Hamilton, 1822).</title>
        <authorList>
            <person name="Mohindra V."/>
            <person name="Chowdhury L.M."/>
            <person name="Lal K."/>
            <person name="Jena J.K."/>
        </authorList>
    </citation>
    <scope>NUCLEOTIDE SEQUENCE [LARGE SCALE GENOMIC DNA]</scope>
    <source>
        <strain evidence="2">CM1030</strain>
        <tissue evidence="2">Blood</tissue>
    </source>
</reference>
<feature type="non-terminal residue" evidence="2">
    <location>
        <position position="1"/>
    </location>
</feature>
<sequence>SESRPSDGEQTGLDLNQGTGHEQLPQEEESYIKLVVEVHPNLVVSVETEEDDGNFGSEATQRLDKDTKDLQDYDYEYRAPQTEDKLQQGETSNEEETSVGEDAVDVSSVNDKTLDDINEEKGSQDVKLEQDGTARQTPDKILQEEDLEIRIRNNEVHMDLNGVNAEKVLENTEVALHDACEENPLDDKDEDKAEIPEEPATQENGVSDEDIAVQEEPMNENEVHVGQVNKLNAKRLQPGSAILILEGNEEAMSTQTMTVSNHNADNTDVNTLVLQALEIDSMQCHEMDSHTIITSHQPDTNFQS</sequence>
<feature type="compositionally biased region" description="Basic and acidic residues" evidence="1">
    <location>
        <begin position="61"/>
        <end position="87"/>
    </location>
</feature>
<keyword evidence="3" id="KW-1185">Reference proteome</keyword>
<dbReference type="Proteomes" id="UP001529510">
    <property type="component" value="Unassembled WGS sequence"/>
</dbReference>
<organism evidence="2 3">
    <name type="scientific">Cirrhinus mrigala</name>
    <name type="common">Mrigala</name>
    <dbReference type="NCBI Taxonomy" id="683832"/>
    <lineage>
        <taxon>Eukaryota</taxon>
        <taxon>Metazoa</taxon>
        <taxon>Chordata</taxon>
        <taxon>Craniata</taxon>
        <taxon>Vertebrata</taxon>
        <taxon>Euteleostomi</taxon>
        <taxon>Actinopterygii</taxon>
        <taxon>Neopterygii</taxon>
        <taxon>Teleostei</taxon>
        <taxon>Ostariophysi</taxon>
        <taxon>Cypriniformes</taxon>
        <taxon>Cyprinidae</taxon>
        <taxon>Labeoninae</taxon>
        <taxon>Labeonini</taxon>
        <taxon>Cirrhinus</taxon>
    </lineage>
</organism>
<feature type="region of interest" description="Disordered" evidence="1">
    <location>
        <begin position="1"/>
        <end position="30"/>
    </location>
</feature>
<proteinExistence type="predicted"/>
<protein>
    <submittedName>
        <fullName evidence="2">Uncharacterized protein</fullName>
    </submittedName>
</protein>
<comment type="caution">
    <text evidence="2">The sequence shown here is derived from an EMBL/GenBank/DDBJ whole genome shotgun (WGS) entry which is preliminary data.</text>
</comment>
<feature type="compositionally biased region" description="Basic and acidic residues" evidence="1">
    <location>
        <begin position="112"/>
        <end position="141"/>
    </location>
</feature>
<evidence type="ECO:0000313" key="2">
    <source>
        <dbReference type="EMBL" id="KAL0179592.1"/>
    </source>
</evidence>
<evidence type="ECO:0000256" key="1">
    <source>
        <dbReference type="SAM" id="MobiDB-lite"/>
    </source>
</evidence>
<feature type="compositionally biased region" description="Acidic residues" evidence="1">
    <location>
        <begin position="92"/>
        <end position="104"/>
    </location>
</feature>